<evidence type="ECO:0000313" key="1">
    <source>
        <dbReference type="EMBL" id="KAG5592737.1"/>
    </source>
</evidence>
<dbReference type="Proteomes" id="UP000824120">
    <property type="component" value="Chromosome 8"/>
</dbReference>
<gene>
    <name evidence="1" type="ORF">H5410_043251</name>
</gene>
<reference evidence="1 2" key="1">
    <citation type="submission" date="2020-09" db="EMBL/GenBank/DDBJ databases">
        <title>De no assembly of potato wild relative species, Solanum commersonii.</title>
        <authorList>
            <person name="Cho K."/>
        </authorList>
    </citation>
    <scope>NUCLEOTIDE SEQUENCE [LARGE SCALE GENOMIC DNA]</scope>
    <source>
        <strain evidence="1">LZ3.2</strain>
        <tissue evidence="1">Leaf</tissue>
    </source>
</reference>
<proteinExistence type="predicted"/>
<dbReference type="EMBL" id="JACXVP010000008">
    <property type="protein sequence ID" value="KAG5592737.1"/>
    <property type="molecule type" value="Genomic_DNA"/>
</dbReference>
<organism evidence="1 2">
    <name type="scientific">Solanum commersonii</name>
    <name type="common">Commerson's wild potato</name>
    <name type="synonym">Commerson's nightshade</name>
    <dbReference type="NCBI Taxonomy" id="4109"/>
    <lineage>
        <taxon>Eukaryota</taxon>
        <taxon>Viridiplantae</taxon>
        <taxon>Streptophyta</taxon>
        <taxon>Embryophyta</taxon>
        <taxon>Tracheophyta</taxon>
        <taxon>Spermatophyta</taxon>
        <taxon>Magnoliopsida</taxon>
        <taxon>eudicotyledons</taxon>
        <taxon>Gunneridae</taxon>
        <taxon>Pentapetalae</taxon>
        <taxon>asterids</taxon>
        <taxon>lamiids</taxon>
        <taxon>Solanales</taxon>
        <taxon>Solanaceae</taxon>
        <taxon>Solanoideae</taxon>
        <taxon>Solaneae</taxon>
        <taxon>Solanum</taxon>
    </lineage>
</organism>
<evidence type="ECO:0000313" key="2">
    <source>
        <dbReference type="Proteomes" id="UP000824120"/>
    </source>
</evidence>
<name>A0A9J5XX14_SOLCO</name>
<protein>
    <submittedName>
        <fullName evidence="1">Uncharacterized protein</fullName>
    </submittedName>
</protein>
<dbReference type="AlphaFoldDB" id="A0A9J5XX14"/>
<keyword evidence="2" id="KW-1185">Reference proteome</keyword>
<feature type="non-terminal residue" evidence="1">
    <location>
        <position position="1"/>
    </location>
</feature>
<comment type="caution">
    <text evidence="1">The sequence shown here is derived from an EMBL/GenBank/DDBJ whole genome shotgun (WGS) entry which is preliminary data.</text>
</comment>
<sequence>PFSAPGIVCRMSQRPREPIDALPNSQCSFFYMVFTDKFTFSFEDEELRWKPKSSSPYSFAASVNYQCKCTSSSLTEISNRYEFLHCII</sequence>
<accession>A0A9J5XX14</accession>